<accession>A0ABP6UPS4</accession>
<dbReference type="PANTHER" id="PTHR38686:SF1">
    <property type="entry name" value="APOLIPOPROTEIN N-ACYLTRANSFERASE"/>
    <property type="match status" value="1"/>
</dbReference>
<organism evidence="10 11">
    <name type="scientific">Georgenia daeguensis</name>
    <dbReference type="NCBI Taxonomy" id="908355"/>
    <lineage>
        <taxon>Bacteria</taxon>
        <taxon>Bacillati</taxon>
        <taxon>Actinomycetota</taxon>
        <taxon>Actinomycetes</taxon>
        <taxon>Micrococcales</taxon>
        <taxon>Bogoriellaceae</taxon>
        <taxon>Georgenia</taxon>
    </lineage>
</organism>
<comment type="caution">
    <text evidence="10">The sequence shown here is derived from an EMBL/GenBank/DDBJ whole genome shotgun (WGS) entry which is preliminary data.</text>
</comment>
<comment type="catalytic activity">
    <reaction evidence="8">
        <text>N-terminal S-1,2-diacyl-sn-glyceryl-L-cysteinyl-[lipoprotein] + a glycerophospholipid = N-acyl-S-1,2-diacyl-sn-glyceryl-L-cysteinyl-[lipoprotein] + a 2-acyl-sn-glycero-3-phospholipid + H(+)</text>
        <dbReference type="Rhea" id="RHEA:48228"/>
        <dbReference type="Rhea" id="RHEA-COMP:14681"/>
        <dbReference type="Rhea" id="RHEA-COMP:14684"/>
        <dbReference type="ChEBI" id="CHEBI:15378"/>
        <dbReference type="ChEBI" id="CHEBI:136912"/>
        <dbReference type="ChEBI" id="CHEBI:140656"/>
        <dbReference type="ChEBI" id="CHEBI:140657"/>
        <dbReference type="ChEBI" id="CHEBI:140660"/>
        <dbReference type="EC" id="2.3.1.269"/>
    </reaction>
</comment>
<evidence type="ECO:0000256" key="3">
    <source>
        <dbReference type="ARBA" id="ARBA00022679"/>
    </source>
</evidence>
<evidence type="ECO:0000313" key="10">
    <source>
        <dbReference type="EMBL" id="GAA3510506.1"/>
    </source>
</evidence>
<comment type="similarity">
    <text evidence="8">Belongs to the CN hydrolase family. Apolipoprotein N-acyltransferase subfamily.</text>
</comment>
<dbReference type="Proteomes" id="UP001499841">
    <property type="component" value="Unassembled WGS sequence"/>
</dbReference>
<feature type="transmembrane region" description="Helical" evidence="8">
    <location>
        <begin position="18"/>
        <end position="34"/>
    </location>
</feature>
<evidence type="ECO:0000256" key="4">
    <source>
        <dbReference type="ARBA" id="ARBA00022692"/>
    </source>
</evidence>
<gene>
    <name evidence="10" type="primary">lnt_1</name>
    <name evidence="8" type="synonym">lnt</name>
    <name evidence="10" type="ORF">GCM10022262_38230</name>
</gene>
<reference evidence="11" key="1">
    <citation type="journal article" date="2019" name="Int. J. Syst. Evol. Microbiol.">
        <title>The Global Catalogue of Microorganisms (GCM) 10K type strain sequencing project: providing services to taxonomists for standard genome sequencing and annotation.</title>
        <authorList>
            <consortium name="The Broad Institute Genomics Platform"/>
            <consortium name="The Broad Institute Genome Sequencing Center for Infectious Disease"/>
            <person name="Wu L."/>
            <person name="Ma J."/>
        </authorList>
    </citation>
    <scope>NUCLEOTIDE SEQUENCE [LARGE SCALE GENOMIC DNA]</scope>
    <source>
        <strain evidence="11">JCM 17459</strain>
    </source>
</reference>
<evidence type="ECO:0000256" key="2">
    <source>
        <dbReference type="ARBA" id="ARBA00022475"/>
    </source>
</evidence>
<dbReference type="InterPro" id="IPR036526">
    <property type="entry name" value="C-N_Hydrolase_sf"/>
</dbReference>
<sequence length="517" mass="55167">MLAVVGGLLTETAFPGKSWWPMAYVGVALLLLALRRDSARWALVVGFLYGLAFFLPHLWWANEAVGQPIGWIALSVAQAWAIALFGAAWAWARRAPWLHHRPWAQVLAVAVVWVAVERARGQWPFGGFPWGALAFSQTDGPLLRLAPLGGTTLVSAVVVVLSALLAAGLVEVHNRRPGRAGTAGALVAITLGALPLVPLETSAESGTLRVGAVQGNVPARGAEAMSQARAVAANHGAGTKALVDRVGREALDVVLWPESASDIDPRTDADVAATVDRAAQAAGAPILLGTQRFVPGLRYNDYILWQPGRGGGDVAYTKQRPVPFGEYIPYRDVFRRITSAVDLVRTDMVAGTAPALLPVPVDRLGRTVPITTAICFEVAFDDILREGVLAGGELIVIPTNNASFGLTQESTQQLAMSRFRAAEHGRAVVQISTVGVSAVIAPDGTIEQQTGLFTAEQMITQVPLRTSTTYADRVGEWPSRAVEALAVLIVLAGLTATYRRTGRQPVALVRHDRRARE</sequence>
<dbReference type="EC" id="2.3.1.269" evidence="8"/>
<evidence type="ECO:0000256" key="8">
    <source>
        <dbReference type="HAMAP-Rule" id="MF_01148"/>
    </source>
</evidence>
<protein>
    <recommendedName>
        <fullName evidence="8">Apolipoprotein N-acyltransferase</fullName>
        <shortName evidence="8">ALP N-acyltransferase</shortName>
        <ecNumber evidence="8">2.3.1.269</ecNumber>
    </recommendedName>
</protein>
<proteinExistence type="inferred from homology"/>
<evidence type="ECO:0000256" key="1">
    <source>
        <dbReference type="ARBA" id="ARBA00004651"/>
    </source>
</evidence>
<evidence type="ECO:0000256" key="5">
    <source>
        <dbReference type="ARBA" id="ARBA00022989"/>
    </source>
</evidence>
<keyword evidence="5 8" id="KW-1133">Transmembrane helix</keyword>
<feature type="transmembrane region" description="Helical" evidence="8">
    <location>
        <begin position="145"/>
        <end position="170"/>
    </location>
</feature>
<dbReference type="EMBL" id="BAABBA010000029">
    <property type="protein sequence ID" value="GAA3510506.1"/>
    <property type="molecule type" value="Genomic_DNA"/>
</dbReference>
<evidence type="ECO:0000259" key="9">
    <source>
        <dbReference type="PROSITE" id="PS50263"/>
    </source>
</evidence>
<evidence type="ECO:0000313" key="11">
    <source>
        <dbReference type="Proteomes" id="UP001499841"/>
    </source>
</evidence>
<dbReference type="PROSITE" id="PS50263">
    <property type="entry name" value="CN_HYDROLASE"/>
    <property type="match status" value="1"/>
</dbReference>
<feature type="transmembrane region" description="Helical" evidence="8">
    <location>
        <begin position="103"/>
        <end position="125"/>
    </location>
</feature>
<comment type="function">
    <text evidence="8">Catalyzes the phospholipid dependent N-acylation of the N-terminal cysteine of apolipoprotein, the last step in lipoprotein maturation.</text>
</comment>
<comment type="pathway">
    <text evidence="8">Protein modification; lipoprotein biosynthesis (N-acyl transfer).</text>
</comment>
<evidence type="ECO:0000256" key="7">
    <source>
        <dbReference type="ARBA" id="ARBA00023315"/>
    </source>
</evidence>
<evidence type="ECO:0000256" key="6">
    <source>
        <dbReference type="ARBA" id="ARBA00023136"/>
    </source>
</evidence>
<keyword evidence="6 8" id="KW-0472">Membrane</keyword>
<dbReference type="CDD" id="cd07571">
    <property type="entry name" value="ALP_N-acyl_transferase"/>
    <property type="match status" value="1"/>
</dbReference>
<feature type="domain" description="CN hydrolase" evidence="9">
    <location>
        <begin position="208"/>
        <end position="466"/>
    </location>
</feature>
<dbReference type="Pfam" id="PF20154">
    <property type="entry name" value="LNT_N"/>
    <property type="match status" value="1"/>
</dbReference>
<keyword evidence="3 8" id="KW-0808">Transferase</keyword>
<dbReference type="HAMAP" id="MF_01148">
    <property type="entry name" value="Lnt"/>
    <property type="match status" value="1"/>
</dbReference>
<dbReference type="NCBIfam" id="TIGR00546">
    <property type="entry name" value="lnt"/>
    <property type="match status" value="1"/>
</dbReference>
<dbReference type="PANTHER" id="PTHR38686">
    <property type="entry name" value="APOLIPOPROTEIN N-ACYLTRANSFERASE"/>
    <property type="match status" value="1"/>
</dbReference>
<keyword evidence="2 8" id="KW-1003">Cell membrane</keyword>
<keyword evidence="7 8" id="KW-0012">Acyltransferase</keyword>
<comment type="subcellular location">
    <subcellularLocation>
        <location evidence="1 8">Cell membrane</location>
        <topology evidence="1 8">Multi-pass membrane protein</topology>
    </subcellularLocation>
</comment>
<dbReference type="InterPro" id="IPR004563">
    <property type="entry name" value="Apolipo_AcylTrfase"/>
</dbReference>
<dbReference type="SUPFAM" id="SSF56317">
    <property type="entry name" value="Carbon-nitrogen hydrolase"/>
    <property type="match status" value="1"/>
</dbReference>
<feature type="transmembrane region" description="Helical" evidence="8">
    <location>
        <begin position="41"/>
        <end position="59"/>
    </location>
</feature>
<name>A0ABP6UPS4_9MICO</name>
<dbReference type="InterPro" id="IPR045378">
    <property type="entry name" value="LNT_N"/>
</dbReference>
<keyword evidence="11" id="KW-1185">Reference proteome</keyword>
<dbReference type="Pfam" id="PF00795">
    <property type="entry name" value="CN_hydrolase"/>
    <property type="match status" value="1"/>
</dbReference>
<dbReference type="RefSeq" id="WP_345044858.1">
    <property type="nucleotide sequence ID" value="NZ_BAABBA010000029.1"/>
</dbReference>
<keyword evidence="4 8" id="KW-0812">Transmembrane</keyword>
<feature type="transmembrane region" description="Helical" evidence="8">
    <location>
        <begin position="71"/>
        <end position="91"/>
    </location>
</feature>
<dbReference type="InterPro" id="IPR003010">
    <property type="entry name" value="C-N_Hydrolase"/>
</dbReference>
<feature type="transmembrane region" description="Helical" evidence="8">
    <location>
        <begin position="182"/>
        <end position="199"/>
    </location>
</feature>
<dbReference type="Gene3D" id="3.60.110.10">
    <property type="entry name" value="Carbon-nitrogen hydrolase"/>
    <property type="match status" value="1"/>
</dbReference>